<keyword evidence="6" id="KW-1185">Reference proteome</keyword>
<organism evidence="5 6">
    <name type="scientific">Thermosyntropha lipolytica DSM 11003</name>
    <dbReference type="NCBI Taxonomy" id="1123382"/>
    <lineage>
        <taxon>Bacteria</taxon>
        <taxon>Bacillati</taxon>
        <taxon>Bacillota</taxon>
        <taxon>Clostridia</taxon>
        <taxon>Eubacteriales</taxon>
        <taxon>Syntrophomonadaceae</taxon>
        <taxon>Thermosyntropha</taxon>
    </lineage>
</organism>
<dbReference type="AlphaFoldDB" id="A0A1M5Q0H4"/>
<feature type="domain" description="SLH" evidence="4">
    <location>
        <begin position="431"/>
        <end position="494"/>
    </location>
</feature>
<dbReference type="RefSeq" id="WP_073092616.1">
    <property type="nucleotide sequence ID" value="NZ_FQWY01000028.1"/>
</dbReference>
<feature type="region of interest" description="Disordered" evidence="2">
    <location>
        <begin position="353"/>
        <end position="375"/>
    </location>
</feature>
<sequence>MKKRVAVLAFSICLVVCLLFPALPAAGYPDINGGVYNEYEYEEIVFLSGEPVKFTGKVTTSYKEKENQATVRYTMDLKPENESIKGKLSRQVTYSINYDRRTDKGQTIADIKVTSFKENIDLDKDKYKLEDFQFSSSRIIDNRPASDFYSGTWSARKYYTINKTEGTAVVDISGGTAGYANFWGTTTTQLIEKVITVNRTLPGNNKGESGEKVGWQGTVKIDQVDSMRKTLKYEENKADLASFSGGHMRITQQNMYARYEYDLPYIKEGQVEESRRQQGTIELSKDKLPQIERLIIPKFYDTGGHWAQKSIEKLYSLDVFTDNSSFFVPDAPMNRMDFVRALMKACDIRVEGETKKKTGSRKQPAEVSPFQDVPSTSDDYKYVKSALEKGIVSGMSRDFFGAKENLTRAQAVTILVRALGFEHKAPTPGYYTSFADDEKIPGWAKDSVYIAREINLISGDTSYRFNPDKVMTRAEASVMLVRFLEFLEKDLQKNYREEIILYNR</sequence>
<feature type="domain" description="SLH" evidence="4">
    <location>
        <begin position="366"/>
        <end position="429"/>
    </location>
</feature>
<feature type="chain" id="PRO_5038620367" evidence="3">
    <location>
        <begin position="26"/>
        <end position="504"/>
    </location>
</feature>
<accession>A0A1M5Q0H4</accession>
<evidence type="ECO:0000313" key="6">
    <source>
        <dbReference type="Proteomes" id="UP000242329"/>
    </source>
</evidence>
<evidence type="ECO:0000256" key="3">
    <source>
        <dbReference type="SAM" id="SignalP"/>
    </source>
</evidence>
<proteinExistence type="predicted"/>
<protein>
    <submittedName>
        <fullName evidence="5">S-layer homology domain-containing protein</fullName>
    </submittedName>
</protein>
<feature type="domain" description="SLH" evidence="4">
    <location>
        <begin position="294"/>
        <end position="356"/>
    </location>
</feature>
<evidence type="ECO:0000256" key="2">
    <source>
        <dbReference type="SAM" id="MobiDB-lite"/>
    </source>
</evidence>
<keyword evidence="3" id="KW-0732">Signal</keyword>
<reference evidence="6" key="1">
    <citation type="submission" date="2016-11" db="EMBL/GenBank/DDBJ databases">
        <authorList>
            <person name="Varghese N."/>
            <person name="Submissions S."/>
        </authorList>
    </citation>
    <scope>NUCLEOTIDE SEQUENCE [LARGE SCALE GENOMIC DNA]</scope>
    <source>
        <strain evidence="6">DSM 11003</strain>
    </source>
</reference>
<evidence type="ECO:0000313" key="5">
    <source>
        <dbReference type="EMBL" id="SHH07392.1"/>
    </source>
</evidence>
<dbReference type="STRING" id="1123382.SAMN02745221_01623"/>
<dbReference type="InterPro" id="IPR001119">
    <property type="entry name" value="SLH_dom"/>
</dbReference>
<feature type="signal peptide" evidence="3">
    <location>
        <begin position="1"/>
        <end position="25"/>
    </location>
</feature>
<dbReference type="OrthoDB" id="2985276at2"/>
<dbReference type="PROSITE" id="PS51272">
    <property type="entry name" value="SLH"/>
    <property type="match status" value="3"/>
</dbReference>
<dbReference type="Pfam" id="PF00395">
    <property type="entry name" value="SLH"/>
    <property type="match status" value="3"/>
</dbReference>
<gene>
    <name evidence="5" type="ORF">SAMN02745221_01623</name>
</gene>
<evidence type="ECO:0000256" key="1">
    <source>
        <dbReference type="ARBA" id="ARBA00022737"/>
    </source>
</evidence>
<dbReference type="Proteomes" id="UP000242329">
    <property type="component" value="Unassembled WGS sequence"/>
</dbReference>
<name>A0A1M5Q0H4_9FIRM</name>
<keyword evidence="1" id="KW-0677">Repeat</keyword>
<dbReference type="EMBL" id="FQWY01000028">
    <property type="protein sequence ID" value="SHH07392.1"/>
    <property type="molecule type" value="Genomic_DNA"/>
</dbReference>
<dbReference type="PANTHER" id="PTHR43308">
    <property type="entry name" value="OUTER MEMBRANE PROTEIN ALPHA-RELATED"/>
    <property type="match status" value="1"/>
</dbReference>
<dbReference type="InterPro" id="IPR051465">
    <property type="entry name" value="Cell_Envelope_Struct_Comp"/>
</dbReference>
<evidence type="ECO:0000259" key="4">
    <source>
        <dbReference type="PROSITE" id="PS51272"/>
    </source>
</evidence>